<feature type="binding site" evidence="3">
    <location>
        <begin position="104"/>
        <end position="107"/>
    </location>
    <ligand>
        <name>NAD(+)</name>
        <dbReference type="ChEBI" id="CHEBI:57540"/>
    </ligand>
</feature>
<evidence type="ECO:0000256" key="1">
    <source>
        <dbReference type="ARBA" id="ARBA00022679"/>
    </source>
</evidence>
<comment type="subcellular location">
    <subcellularLocation>
        <location evidence="3">Cytoplasm</location>
    </subcellularLocation>
</comment>
<dbReference type="InterPro" id="IPR026591">
    <property type="entry name" value="Sirtuin_cat_small_dom_sf"/>
</dbReference>
<keyword evidence="1" id="KW-0808">Transferase</keyword>
<keyword evidence="7" id="KW-1185">Reference proteome</keyword>
<feature type="domain" description="Deacetylase sirtuin-type" evidence="5">
    <location>
        <begin position="1"/>
        <end position="246"/>
    </location>
</feature>
<comment type="caution">
    <text evidence="3 4">Lacks conserved residue(s) required for the propagation of feature annotation.</text>
</comment>
<dbReference type="PANTHER" id="PTHR11085:SF4">
    <property type="entry name" value="NAD-DEPENDENT PROTEIN DEACYLASE"/>
    <property type="match status" value="1"/>
</dbReference>
<dbReference type="Gene3D" id="3.40.50.1220">
    <property type="entry name" value="TPP-binding domain"/>
    <property type="match status" value="1"/>
</dbReference>
<reference evidence="6" key="1">
    <citation type="journal article" date="2019" name="Microbiol. Resour. Announc.">
        <title>Complete Genome Sequence of Rubrobacter xylanophilus Strain AA3-22, Isolated from Arima Onsen in Japan.</title>
        <authorList>
            <person name="Tomariguchi N."/>
            <person name="Miyazaki K."/>
        </authorList>
    </citation>
    <scope>NUCLEOTIDE SEQUENCE [LARGE SCALE GENOMIC DNA]</scope>
    <source>
        <strain evidence="6">AA3-22</strain>
    </source>
</reference>
<comment type="domain">
    <text evidence="3">2 residues (Tyr-70 and Arg-73) present in a large hydrophobic pocket are probably involved in substrate specificity. They are important for desuccinylation activity, but dispensable for deacetylation activity.</text>
</comment>
<dbReference type="Pfam" id="PF02146">
    <property type="entry name" value="SIR2"/>
    <property type="match status" value="1"/>
</dbReference>
<feature type="binding site" evidence="3">
    <location>
        <position position="70"/>
    </location>
    <ligand>
        <name>substrate</name>
    </ligand>
</feature>
<dbReference type="Gene3D" id="3.30.1600.10">
    <property type="entry name" value="SIR2/SIRT2 'Small Domain"/>
    <property type="match status" value="1"/>
</dbReference>
<dbReference type="OrthoDB" id="9800582at2"/>
<dbReference type="AlphaFoldDB" id="A0A510HHR7"/>
<dbReference type="SUPFAM" id="SSF52467">
    <property type="entry name" value="DHS-like NAD/FAD-binding domain"/>
    <property type="match status" value="1"/>
</dbReference>
<feature type="binding site" evidence="3">
    <location>
        <begin position="213"/>
        <end position="215"/>
    </location>
    <ligand>
        <name>NAD(+)</name>
        <dbReference type="ChEBI" id="CHEBI:57540"/>
    </ligand>
</feature>
<dbReference type="EMBL" id="AP019791">
    <property type="protein sequence ID" value="BBL78805.1"/>
    <property type="molecule type" value="Genomic_DNA"/>
</dbReference>
<comment type="function">
    <text evidence="3">NAD-dependent lysine deacetylase and desuccinylase that specifically removes acetyl and succinyl groups on target proteins. Modulates the activities of several proteins which are inactive in their acylated form.</text>
</comment>
<feature type="binding site" evidence="3">
    <location>
        <position position="73"/>
    </location>
    <ligand>
        <name>substrate</name>
    </ligand>
</feature>
<dbReference type="RefSeq" id="WP_143526906.1">
    <property type="nucleotide sequence ID" value="NZ_AP019791.1"/>
</dbReference>
<keyword evidence="2 3" id="KW-0520">NAD</keyword>
<gene>
    <name evidence="6" type="primary">cobB_1</name>
    <name evidence="3" type="synonym">cobB</name>
    <name evidence="6" type="ORF">RxyAA322_06590</name>
</gene>
<dbReference type="CDD" id="cd01412">
    <property type="entry name" value="SIRT5_Af1_CobB"/>
    <property type="match status" value="1"/>
</dbReference>
<comment type="similarity">
    <text evidence="3">Belongs to the sirtuin family. Class III subfamily.</text>
</comment>
<dbReference type="PROSITE" id="PS50305">
    <property type="entry name" value="SIRTUIN"/>
    <property type="match status" value="1"/>
</dbReference>
<dbReference type="GO" id="GO:0008270">
    <property type="term" value="F:zinc ion binding"/>
    <property type="evidence" value="ECO:0007669"/>
    <property type="project" value="UniProtKB-UniRule"/>
</dbReference>
<accession>A0A510HHR7</accession>
<dbReference type="InterPro" id="IPR029035">
    <property type="entry name" value="DHS-like_NAD/FAD-binding_dom"/>
</dbReference>
<organism evidence="6 7">
    <name type="scientific">Rubrobacter xylanophilus</name>
    <dbReference type="NCBI Taxonomy" id="49319"/>
    <lineage>
        <taxon>Bacteria</taxon>
        <taxon>Bacillati</taxon>
        <taxon>Actinomycetota</taxon>
        <taxon>Rubrobacteria</taxon>
        <taxon>Rubrobacterales</taxon>
        <taxon>Rubrobacteraceae</taxon>
        <taxon>Rubrobacter</taxon>
    </lineage>
</organism>
<proteinExistence type="inferred from homology"/>
<dbReference type="EC" id="2.3.1.286" evidence="3"/>
<feature type="binding site" evidence="3">
    <location>
        <begin position="187"/>
        <end position="189"/>
    </location>
    <ligand>
        <name>NAD(+)</name>
        <dbReference type="ChEBI" id="CHEBI:57540"/>
    </ligand>
</feature>
<dbReference type="PANTHER" id="PTHR11085">
    <property type="entry name" value="NAD-DEPENDENT PROTEIN DEACYLASE SIRTUIN-5, MITOCHONDRIAL-RELATED"/>
    <property type="match status" value="1"/>
</dbReference>
<keyword evidence="3" id="KW-0963">Cytoplasm</keyword>
<sequence length="246" mass="26354">MGQAEIPQELAGALRSAHAVAALTGSGVSAESGVPTFRDAQTGLWERFDPQELATPEAFSRDPKLVWEWYSWRRGLVARAEPNPAHRTLAELERRVPRFTLITQNVDGLHRRAGSENVIELHGNILRTVCSAERIPREPGEGSPPRCPHCGAPLRPDVVWFGEALPPGALEEASEAARGCELFLCVGTSGLVYPAAGLPREASEAGALLVEINPERTPLTPLADFVLCGRAGEVLPALFTAAFPGG</sequence>
<dbReference type="NCBIfam" id="NF001753">
    <property type="entry name" value="PRK00481.1-3"/>
    <property type="match status" value="1"/>
</dbReference>
<dbReference type="GO" id="GO:0036055">
    <property type="term" value="F:protein-succinyllysine desuccinylase activity"/>
    <property type="evidence" value="ECO:0007669"/>
    <property type="project" value="UniProtKB-UniRule"/>
</dbReference>
<comment type="catalytic activity">
    <reaction evidence="3">
        <text>N(6)-acetyl-L-lysyl-[protein] + NAD(+) + H2O = 2''-O-acetyl-ADP-D-ribose + nicotinamide + L-lysyl-[protein]</text>
        <dbReference type="Rhea" id="RHEA:43636"/>
        <dbReference type="Rhea" id="RHEA-COMP:9752"/>
        <dbReference type="Rhea" id="RHEA-COMP:10731"/>
        <dbReference type="ChEBI" id="CHEBI:15377"/>
        <dbReference type="ChEBI" id="CHEBI:17154"/>
        <dbReference type="ChEBI" id="CHEBI:29969"/>
        <dbReference type="ChEBI" id="CHEBI:57540"/>
        <dbReference type="ChEBI" id="CHEBI:61930"/>
        <dbReference type="ChEBI" id="CHEBI:83767"/>
        <dbReference type="EC" id="2.3.1.286"/>
    </reaction>
</comment>
<evidence type="ECO:0000256" key="3">
    <source>
        <dbReference type="HAMAP-Rule" id="MF_01121"/>
    </source>
</evidence>
<dbReference type="InterPro" id="IPR003000">
    <property type="entry name" value="Sirtuin"/>
</dbReference>
<evidence type="ECO:0000256" key="2">
    <source>
        <dbReference type="ARBA" id="ARBA00023027"/>
    </source>
</evidence>
<dbReference type="InterPro" id="IPR027546">
    <property type="entry name" value="Sirtuin_class_III"/>
</dbReference>
<feature type="active site" description="Proton acceptor" evidence="3">
    <location>
        <position position="122"/>
    </location>
</feature>
<dbReference type="Proteomes" id="UP000318065">
    <property type="component" value="Chromosome"/>
</dbReference>
<feature type="binding site" evidence="3">
    <location>
        <position position="231"/>
    </location>
    <ligand>
        <name>NAD(+)</name>
        <dbReference type="ChEBI" id="CHEBI:57540"/>
    </ligand>
</feature>
<feature type="binding site" evidence="3">
    <location>
        <position position="147"/>
    </location>
    <ligand>
        <name>Zn(2+)</name>
        <dbReference type="ChEBI" id="CHEBI:29105"/>
    </ligand>
</feature>
<name>A0A510HHR7_9ACTN</name>
<evidence type="ECO:0000259" key="5">
    <source>
        <dbReference type="PROSITE" id="PS50305"/>
    </source>
</evidence>
<dbReference type="GO" id="GO:0005737">
    <property type="term" value="C:cytoplasm"/>
    <property type="evidence" value="ECO:0007669"/>
    <property type="project" value="UniProtKB-SubCell"/>
</dbReference>
<dbReference type="GO" id="GO:0036054">
    <property type="term" value="F:protein-malonyllysine demalonylase activity"/>
    <property type="evidence" value="ECO:0007669"/>
    <property type="project" value="InterPro"/>
</dbReference>
<keyword evidence="3" id="KW-0862">Zinc</keyword>
<dbReference type="HAMAP" id="MF_01121">
    <property type="entry name" value="Sirtuin_ClassIII"/>
    <property type="match status" value="1"/>
</dbReference>
<evidence type="ECO:0000313" key="6">
    <source>
        <dbReference type="EMBL" id="BBL78805.1"/>
    </source>
</evidence>
<dbReference type="InterPro" id="IPR050134">
    <property type="entry name" value="NAD-dep_sirtuin_deacylases"/>
</dbReference>
<evidence type="ECO:0000313" key="7">
    <source>
        <dbReference type="Proteomes" id="UP000318065"/>
    </source>
</evidence>
<comment type="cofactor">
    <cofactor evidence="3">
        <name>Zn(2+)</name>
        <dbReference type="ChEBI" id="CHEBI:29105"/>
    </cofactor>
    <text evidence="3">Binds 1 zinc ion per subunit.</text>
</comment>
<dbReference type="GO" id="GO:0017136">
    <property type="term" value="F:histone deacetylase activity, NAD-dependent"/>
    <property type="evidence" value="ECO:0007669"/>
    <property type="project" value="TreeGrafter"/>
</dbReference>
<feature type="binding site" evidence="3">
    <location>
        <position position="130"/>
    </location>
    <ligand>
        <name>Zn(2+)</name>
        <dbReference type="ChEBI" id="CHEBI:29105"/>
    </ligand>
</feature>
<dbReference type="GO" id="GO:0070403">
    <property type="term" value="F:NAD+ binding"/>
    <property type="evidence" value="ECO:0007669"/>
    <property type="project" value="UniProtKB-UniRule"/>
</dbReference>
<protein>
    <recommendedName>
        <fullName evidence="3">NAD-dependent protein deacylase</fullName>
        <ecNumber evidence="3">2.3.1.286</ecNumber>
    </recommendedName>
    <alternativeName>
        <fullName evidence="3">Regulatory protein SIR2 homolog</fullName>
    </alternativeName>
</protein>
<keyword evidence="3" id="KW-0479">Metal-binding</keyword>
<dbReference type="InterPro" id="IPR026590">
    <property type="entry name" value="Ssirtuin_cat_dom"/>
</dbReference>
<evidence type="ECO:0000256" key="4">
    <source>
        <dbReference type="PROSITE-ProRule" id="PRU00236"/>
    </source>
</evidence>
<comment type="catalytic activity">
    <reaction evidence="3">
        <text>N(6)-succinyl-L-lysyl-[protein] + NAD(+) + H2O = 2''-O-succinyl-ADP-D-ribose + nicotinamide + L-lysyl-[protein]</text>
        <dbReference type="Rhea" id="RHEA:47668"/>
        <dbReference type="Rhea" id="RHEA-COMP:9752"/>
        <dbReference type="Rhea" id="RHEA-COMP:11877"/>
        <dbReference type="ChEBI" id="CHEBI:15377"/>
        <dbReference type="ChEBI" id="CHEBI:17154"/>
        <dbReference type="ChEBI" id="CHEBI:29969"/>
        <dbReference type="ChEBI" id="CHEBI:57540"/>
        <dbReference type="ChEBI" id="CHEBI:87830"/>
        <dbReference type="ChEBI" id="CHEBI:87832"/>
    </reaction>
</comment>